<evidence type="ECO:0000313" key="3">
    <source>
        <dbReference type="Proteomes" id="UP001501598"/>
    </source>
</evidence>
<evidence type="ECO:0000256" key="1">
    <source>
        <dbReference type="SAM" id="MobiDB-lite"/>
    </source>
</evidence>
<feature type="region of interest" description="Disordered" evidence="1">
    <location>
        <begin position="13"/>
        <end position="40"/>
    </location>
</feature>
<gene>
    <name evidence="2" type="ORF">GCM10023175_27740</name>
</gene>
<comment type="caution">
    <text evidence="2">The sequence shown here is derived from an EMBL/GenBank/DDBJ whole genome shotgun (WGS) entry which is preliminary data.</text>
</comment>
<dbReference type="EMBL" id="BAABGT010000032">
    <property type="protein sequence ID" value="GAA4546160.1"/>
    <property type="molecule type" value="Genomic_DNA"/>
</dbReference>
<evidence type="ECO:0000313" key="2">
    <source>
        <dbReference type="EMBL" id="GAA4546160.1"/>
    </source>
</evidence>
<organism evidence="2 3">
    <name type="scientific">Pseudonocardia xishanensis</name>
    <dbReference type="NCBI Taxonomy" id="630995"/>
    <lineage>
        <taxon>Bacteria</taxon>
        <taxon>Bacillati</taxon>
        <taxon>Actinomycetota</taxon>
        <taxon>Actinomycetes</taxon>
        <taxon>Pseudonocardiales</taxon>
        <taxon>Pseudonocardiaceae</taxon>
        <taxon>Pseudonocardia</taxon>
    </lineage>
</organism>
<dbReference type="Proteomes" id="UP001501598">
    <property type="component" value="Unassembled WGS sequence"/>
</dbReference>
<name>A0ABP8RRK6_9PSEU</name>
<protein>
    <submittedName>
        <fullName evidence="2">Uncharacterized protein</fullName>
    </submittedName>
</protein>
<proteinExistence type="predicted"/>
<reference evidence="3" key="1">
    <citation type="journal article" date="2019" name="Int. J. Syst. Evol. Microbiol.">
        <title>The Global Catalogue of Microorganisms (GCM) 10K type strain sequencing project: providing services to taxonomists for standard genome sequencing and annotation.</title>
        <authorList>
            <consortium name="The Broad Institute Genomics Platform"/>
            <consortium name="The Broad Institute Genome Sequencing Center for Infectious Disease"/>
            <person name="Wu L."/>
            <person name="Ma J."/>
        </authorList>
    </citation>
    <scope>NUCLEOTIDE SEQUENCE [LARGE SCALE GENOMIC DNA]</scope>
    <source>
        <strain evidence="3">JCM 17906</strain>
    </source>
</reference>
<keyword evidence="3" id="KW-1185">Reference proteome</keyword>
<sequence>MARFLAAVGGKSLHTVDGPGQGAPVGTEVRVTPRSPGLRSRLRRGAASLESAVDAAAASILPGTSAALREAYAAYDHERRTQGMAASRPLEQNTRLITDLARTGAPAVGWSPG</sequence>
<accession>A0ABP8RRK6</accession>